<dbReference type="RefSeq" id="XP_044658593.1">
    <property type="nucleotide sequence ID" value="XM_044802658.1"/>
</dbReference>
<organism evidence="1 2">
    <name type="scientific">Cercospora kikuchii</name>
    <dbReference type="NCBI Taxonomy" id="84275"/>
    <lineage>
        <taxon>Eukaryota</taxon>
        <taxon>Fungi</taxon>
        <taxon>Dikarya</taxon>
        <taxon>Ascomycota</taxon>
        <taxon>Pezizomycotina</taxon>
        <taxon>Dothideomycetes</taxon>
        <taxon>Dothideomycetidae</taxon>
        <taxon>Mycosphaerellales</taxon>
        <taxon>Mycosphaerellaceae</taxon>
        <taxon>Cercospora</taxon>
    </lineage>
</organism>
<gene>
    <name evidence="1" type="ORF">CKM354_000731500</name>
</gene>
<proteinExistence type="predicted"/>
<reference evidence="1 2" key="1">
    <citation type="submission" date="2021-01" db="EMBL/GenBank/DDBJ databases">
        <title>Cercospora kikuchii MAFF 305040 whole genome shotgun sequence.</title>
        <authorList>
            <person name="Kashiwa T."/>
            <person name="Suzuki T."/>
        </authorList>
    </citation>
    <scope>NUCLEOTIDE SEQUENCE [LARGE SCALE GENOMIC DNA]</scope>
    <source>
        <strain evidence="1 2">MAFF 305040</strain>
    </source>
</reference>
<comment type="caution">
    <text evidence="1">The sequence shown here is derived from an EMBL/GenBank/DDBJ whole genome shotgun (WGS) entry which is preliminary data.</text>
</comment>
<keyword evidence="2" id="KW-1185">Reference proteome</keyword>
<accession>A0A9P3CKW5</accession>
<evidence type="ECO:0000313" key="2">
    <source>
        <dbReference type="Proteomes" id="UP000825890"/>
    </source>
</evidence>
<dbReference type="EMBL" id="BOLY01000004">
    <property type="protein sequence ID" value="GIZ44106.1"/>
    <property type="molecule type" value="Genomic_DNA"/>
</dbReference>
<dbReference type="GeneID" id="68292890"/>
<sequence>MDYQHEQDDGIPNFHNSLLAESASLDVDPLINRVTTPIFIVTGAKRNDNDIRKLKRKYGEDAPAHEDGGAKTIILAGAFRYLTLSTAQVDLAINLTHNATQHQIRD</sequence>
<dbReference type="AlphaFoldDB" id="A0A9P3CKW5"/>
<dbReference type="Proteomes" id="UP000825890">
    <property type="component" value="Unassembled WGS sequence"/>
</dbReference>
<protein>
    <submittedName>
        <fullName evidence="1">Uncharacterized protein</fullName>
    </submittedName>
</protein>
<name>A0A9P3CKW5_9PEZI</name>
<evidence type="ECO:0000313" key="1">
    <source>
        <dbReference type="EMBL" id="GIZ44106.1"/>
    </source>
</evidence>